<evidence type="ECO:0000313" key="3">
    <source>
        <dbReference type="EMBL" id="VEU33644.1"/>
    </source>
</evidence>
<keyword evidence="2" id="KW-0812">Transmembrane</keyword>
<sequence>MNEKQDALFGIFMGVVSLVISSFFILVHYDFITCVEEGGWSELFSTALLIFAWVIALSIFTSSGGIASTISGFDCLPNLNVNWGNISKIYNCTIIKDGVPTPCRLTRFMPGSNLYYACWACMLSSIAIAFKWKAAKALRFAESQAELRQKQQNDGGVDGYNDVDSNSGDDSSRN</sequence>
<dbReference type="EMBL" id="CAACVS010000005">
    <property type="protein sequence ID" value="VEU33644.1"/>
    <property type="molecule type" value="Genomic_DNA"/>
</dbReference>
<feature type="transmembrane region" description="Helical" evidence="2">
    <location>
        <begin position="7"/>
        <end position="31"/>
    </location>
</feature>
<evidence type="ECO:0000256" key="2">
    <source>
        <dbReference type="SAM" id="Phobius"/>
    </source>
</evidence>
<feature type="region of interest" description="Disordered" evidence="1">
    <location>
        <begin position="149"/>
        <end position="174"/>
    </location>
</feature>
<organism evidence="3 4">
    <name type="scientific">Pseudo-nitzschia multistriata</name>
    <dbReference type="NCBI Taxonomy" id="183589"/>
    <lineage>
        <taxon>Eukaryota</taxon>
        <taxon>Sar</taxon>
        <taxon>Stramenopiles</taxon>
        <taxon>Ochrophyta</taxon>
        <taxon>Bacillariophyta</taxon>
        <taxon>Bacillariophyceae</taxon>
        <taxon>Bacillariophycidae</taxon>
        <taxon>Bacillariales</taxon>
        <taxon>Bacillariaceae</taxon>
        <taxon>Pseudo-nitzschia</taxon>
    </lineage>
</organism>
<gene>
    <name evidence="3" type="ORF">PSNMU_V1.4_AUG-EV-PASAV3_0003330</name>
</gene>
<name>A0A448YV34_9STRA</name>
<reference evidence="3 4" key="1">
    <citation type="submission" date="2019-01" db="EMBL/GenBank/DDBJ databases">
        <authorList>
            <person name="Ferrante I. M."/>
        </authorList>
    </citation>
    <scope>NUCLEOTIDE SEQUENCE [LARGE SCALE GENOMIC DNA]</scope>
    <source>
        <strain evidence="3 4">B856</strain>
    </source>
</reference>
<keyword evidence="2" id="KW-1133">Transmembrane helix</keyword>
<feature type="transmembrane region" description="Helical" evidence="2">
    <location>
        <begin position="43"/>
        <end position="61"/>
    </location>
</feature>
<dbReference type="AlphaFoldDB" id="A0A448YV34"/>
<feature type="compositionally biased region" description="Low complexity" evidence="1">
    <location>
        <begin position="153"/>
        <end position="174"/>
    </location>
</feature>
<evidence type="ECO:0000256" key="1">
    <source>
        <dbReference type="SAM" id="MobiDB-lite"/>
    </source>
</evidence>
<protein>
    <submittedName>
        <fullName evidence="3">Uncharacterized protein</fullName>
    </submittedName>
</protein>
<evidence type="ECO:0000313" key="4">
    <source>
        <dbReference type="Proteomes" id="UP000291116"/>
    </source>
</evidence>
<keyword evidence="2" id="KW-0472">Membrane</keyword>
<feature type="transmembrane region" description="Helical" evidence="2">
    <location>
        <begin position="114"/>
        <end position="132"/>
    </location>
</feature>
<accession>A0A448YV34</accession>
<keyword evidence="4" id="KW-1185">Reference proteome</keyword>
<proteinExistence type="predicted"/>
<dbReference type="Proteomes" id="UP000291116">
    <property type="component" value="Unassembled WGS sequence"/>
</dbReference>
<dbReference type="OrthoDB" id="46263at2759"/>